<evidence type="ECO:0000256" key="1">
    <source>
        <dbReference type="SAM" id="MobiDB-lite"/>
    </source>
</evidence>
<dbReference type="RefSeq" id="WP_377291459.1">
    <property type="nucleotide sequence ID" value="NZ_JBHSBM010000027.1"/>
</dbReference>
<reference evidence="4" key="1">
    <citation type="journal article" date="2019" name="Int. J. Syst. Evol. Microbiol.">
        <title>The Global Catalogue of Microorganisms (GCM) 10K type strain sequencing project: providing services to taxonomists for standard genome sequencing and annotation.</title>
        <authorList>
            <consortium name="The Broad Institute Genomics Platform"/>
            <consortium name="The Broad Institute Genome Sequencing Center for Infectious Disease"/>
            <person name="Wu L."/>
            <person name="Ma J."/>
        </authorList>
    </citation>
    <scope>NUCLEOTIDE SEQUENCE [LARGE SCALE GENOMIC DNA]</scope>
    <source>
        <strain evidence="4">TBRC 4489</strain>
    </source>
</reference>
<keyword evidence="2" id="KW-0812">Transmembrane</keyword>
<dbReference type="Proteomes" id="UP001595850">
    <property type="component" value="Unassembled WGS sequence"/>
</dbReference>
<keyword evidence="2" id="KW-1133">Transmembrane helix</keyword>
<feature type="region of interest" description="Disordered" evidence="1">
    <location>
        <begin position="382"/>
        <end position="413"/>
    </location>
</feature>
<proteinExistence type="predicted"/>
<evidence type="ECO:0000313" key="4">
    <source>
        <dbReference type="Proteomes" id="UP001595850"/>
    </source>
</evidence>
<feature type="region of interest" description="Disordered" evidence="1">
    <location>
        <begin position="434"/>
        <end position="481"/>
    </location>
</feature>
<sequence>MTQPLLGQRSRAESIAELYDLHAAGLFAYCHDQLGSPGTASAVVVTVLSAAAGGLPPRAGLYALARREIQRRDVVHAPIIPEGDPVAALIGRVLRDLRPHQREVLYLSGVCGMDTSELSWVLDVAADTADELTVSACRAFARALGPALASARPPAHLAEVFATLEGAPIRDVLARAPWPVPPASLRATVLSAVSTLLGVGTASTPAAGAAPAGAGASPAGKALPLKRLWPTAPAWPLPLAEPDALTGTCLFFPPDPDAVSVHEATTEPMPRLRDSVLTALDDAASAPSPAPSRPRLRRPRPRHAGPPLPRTSEEPAQSTEPAASAAPGTPLSAPVPGDVLDTPAAGGDLPGGTDLFRPLTPQARAALAYTDKLVARSPFKAAAGTTAPDRGTADPADPAATPGGPAASPVLPVSLGPAEGSLFSTAFSTASTASSADPALTDPAPVEAASTASTGAPGRAGSVRPERTRGSRRKPKQARRAERLHDWAWELVGFILCVAIAMLVFFAVPTITTP</sequence>
<keyword evidence="4" id="KW-1185">Reference proteome</keyword>
<protein>
    <recommendedName>
        <fullName evidence="5">DNA-directed RNA polymerase specialized sigma subunit, sigma24 family</fullName>
    </recommendedName>
</protein>
<evidence type="ECO:0000313" key="3">
    <source>
        <dbReference type="EMBL" id="MFC4061355.1"/>
    </source>
</evidence>
<feature type="compositionally biased region" description="Low complexity" evidence="1">
    <location>
        <begin position="385"/>
        <end position="407"/>
    </location>
</feature>
<dbReference type="EMBL" id="JBHSBM010000027">
    <property type="protein sequence ID" value="MFC4061355.1"/>
    <property type="molecule type" value="Genomic_DNA"/>
</dbReference>
<gene>
    <name evidence="3" type="ORF">ACFOWE_23900</name>
</gene>
<name>A0ABV8IBU4_9ACTN</name>
<evidence type="ECO:0000256" key="2">
    <source>
        <dbReference type="SAM" id="Phobius"/>
    </source>
</evidence>
<keyword evidence="2" id="KW-0472">Membrane</keyword>
<feature type="compositionally biased region" description="Basic residues" evidence="1">
    <location>
        <begin position="294"/>
        <end position="303"/>
    </location>
</feature>
<comment type="caution">
    <text evidence="3">The sequence shown here is derived from an EMBL/GenBank/DDBJ whole genome shotgun (WGS) entry which is preliminary data.</text>
</comment>
<feature type="region of interest" description="Disordered" evidence="1">
    <location>
        <begin position="282"/>
        <end position="357"/>
    </location>
</feature>
<accession>A0ABV8IBU4</accession>
<organism evidence="3 4">
    <name type="scientific">Planomonospora corallina</name>
    <dbReference type="NCBI Taxonomy" id="1806052"/>
    <lineage>
        <taxon>Bacteria</taxon>
        <taxon>Bacillati</taxon>
        <taxon>Actinomycetota</taxon>
        <taxon>Actinomycetes</taxon>
        <taxon>Streptosporangiales</taxon>
        <taxon>Streptosporangiaceae</taxon>
        <taxon>Planomonospora</taxon>
    </lineage>
</organism>
<evidence type="ECO:0008006" key="5">
    <source>
        <dbReference type="Google" id="ProtNLM"/>
    </source>
</evidence>
<feature type="transmembrane region" description="Helical" evidence="2">
    <location>
        <begin position="487"/>
        <end position="508"/>
    </location>
</feature>